<feature type="domain" description="Major facilitator superfamily (MFS) profile" evidence="9">
    <location>
        <begin position="4"/>
        <end position="390"/>
    </location>
</feature>
<gene>
    <name evidence="10" type="primary">tet</name>
    <name evidence="10" type="ORF">ML536_09580</name>
</gene>
<feature type="transmembrane region" description="Helical" evidence="8">
    <location>
        <begin position="159"/>
        <end position="179"/>
    </location>
</feature>
<evidence type="ECO:0000256" key="3">
    <source>
        <dbReference type="ARBA" id="ARBA00007520"/>
    </source>
</evidence>
<proteinExistence type="inferred from homology"/>
<dbReference type="PRINTS" id="PR01035">
    <property type="entry name" value="TCRTETA"/>
</dbReference>
<comment type="similarity">
    <text evidence="3">Belongs to the major facilitator superfamily. TCR/Tet family.</text>
</comment>
<feature type="transmembrane region" description="Helical" evidence="8">
    <location>
        <begin position="334"/>
        <end position="358"/>
    </location>
</feature>
<comment type="subcellular location">
    <subcellularLocation>
        <location evidence="2">Membrane</location>
        <topology evidence="2">Multi-pass membrane protein</topology>
    </subcellularLocation>
</comment>
<evidence type="ECO:0000256" key="8">
    <source>
        <dbReference type="SAM" id="Phobius"/>
    </source>
</evidence>
<dbReference type="PANTHER" id="PTHR23504:SF15">
    <property type="entry name" value="MAJOR FACILITATOR SUPERFAMILY (MFS) PROFILE DOMAIN-CONTAINING PROTEIN"/>
    <property type="match status" value="1"/>
</dbReference>
<dbReference type="GO" id="GO:0022857">
    <property type="term" value="F:transmembrane transporter activity"/>
    <property type="evidence" value="ECO:0007669"/>
    <property type="project" value="InterPro"/>
</dbReference>
<keyword evidence="11" id="KW-1185">Reference proteome</keyword>
<evidence type="ECO:0000313" key="10">
    <source>
        <dbReference type="EMBL" id="MCI0127076.1"/>
    </source>
</evidence>
<feature type="transmembrane region" description="Helical" evidence="8">
    <location>
        <begin position="73"/>
        <end position="92"/>
    </location>
</feature>
<keyword evidence="7 8" id="KW-0472">Membrane</keyword>
<dbReference type="InterPro" id="IPR001958">
    <property type="entry name" value="Tet-R_TetA/multi-R_MdtG-like"/>
</dbReference>
<comment type="function">
    <text evidence="1">Resistance to tetracycline by an active tetracycline efflux. This is an energy-dependent process that decreases the accumulation of the antibiotic in whole cells. This protein functions as a metal-tetracycline/H(+) antiporter.</text>
</comment>
<dbReference type="RefSeq" id="WP_281735721.1">
    <property type="nucleotide sequence ID" value="NZ_JAKETQ010000001.1"/>
</dbReference>
<evidence type="ECO:0000256" key="2">
    <source>
        <dbReference type="ARBA" id="ARBA00004141"/>
    </source>
</evidence>
<sequence length="396" mass="42797">MPKGLLVILVAVTLDSVGIGLVFPILPELLREVAHESNIAVLYGGFLSLYALMQFVFAPVLGMLSDRFGRRPVLLVSLAGAAVDYLVLAFAPQLWMLVLGRAIAGITSANIAVATAYIADISPEETRAQRFGYLNACFGIGFILGPVIGGLLGEYWIRAPFLLAAVFNAVNFALALFLLPESRPGERRPLNLAELNPFKSIYWALSFRMLLPLVGLWLAFNFLGQVYGTIWVLFSEDRFDFSPMLVGLSLASFGVFHAGAQAFLTGPVAAKFGEQRALIIGMAFETTACLILAFATHGWILFALAPLFALGGVGIPALQSLLTRQVGEDKQGQLQGVLASMVSIASIFGPLFYSGIYFATRDTWLGTVWIVTVIIYLCCLPIILSIRAPRQEAPAA</sequence>
<evidence type="ECO:0000256" key="5">
    <source>
        <dbReference type="ARBA" id="ARBA00022692"/>
    </source>
</evidence>
<keyword evidence="4" id="KW-0813">Transport</keyword>
<dbReference type="InterPro" id="IPR011701">
    <property type="entry name" value="MFS"/>
</dbReference>
<dbReference type="AlphaFoldDB" id="A0AA41UG61"/>
<dbReference type="NCBIfam" id="NF012174">
    <property type="entry name" value="tet_MFS_A_B_C_D"/>
    <property type="match status" value="1"/>
</dbReference>
<organism evidence="10 11">
    <name type="scientific">Paradevosia shaoguanensis</name>
    <dbReference type="NCBI Taxonomy" id="1335043"/>
    <lineage>
        <taxon>Bacteria</taxon>
        <taxon>Pseudomonadati</taxon>
        <taxon>Pseudomonadota</taxon>
        <taxon>Alphaproteobacteria</taxon>
        <taxon>Hyphomicrobiales</taxon>
        <taxon>Devosiaceae</taxon>
        <taxon>Paradevosia</taxon>
    </lineage>
</organism>
<keyword evidence="6 8" id="KW-1133">Transmembrane helix</keyword>
<feature type="transmembrane region" description="Helical" evidence="8">
    <location>
        <begin position="200"/>
        <end position="224"/>
    </location>
</feature>
<evidence type="ECO:0000259" key="9">
    <source>
        <dbReference type="PROSITE" id="PS50850"/>
    </source>
</evidence>
<accession>A0AA41UG61</accession>
<dbReference type="InterPro" id="IPR005829">
    <property type="entry name" value="Sugar_transporter_CS"/>
</dbReference>
<feature type="transmembrane region" description="Helical" evidence="8">
    <location>
        <begin position="244"/>
        <end position="265"/>
    </location>
</feature>
<dbReference type="PANTHER" id="PTHR23504">
    <property type="entry name" value="MAJOR FACILITATOR SUPERFAMILY DOMAIN-CONTAINING PROTEIN 10"/>
    <property type="match status" value="1"/>
</dbReference>
<comment type="caution">
    <text evidence="10">The sequence shown here is derived from an EMBL/GenBank/DDBJ whole genome shotgun (WGS) entry which is preliminary data.</text>
</comment>
<dbReference type="GO" id="GO:0016020">
    <property type="term" value="C:membrane"/>
    <property type="evidence" value="ECO:0007669"/>
    <property type="project" value="UniProtKB-SubCell"/>
</dbReference>
<dbReference type="CDD" id="cd17388">
    <property type="entry name" value="MFS_TetA"/>
    <property type="match status" value="1"/>
</dbReference>
<protein>
    <submittedName>
        <fullName evidence="10">Tet(A)/Tet(B)/Tet(C) family tetracycline efflux MFS transporter</fullName>
    </submittedName>
</protein>
<dbReference type="PROSITE" id="PS00216">
    <property type="entry name" value="SUGAR_TRANSPORT_1"/>
    <property type="match status" value="1"/>
</dbReference>
<dbReference type="InterPro" id="IPR036259">
    <property type="entry name" value="MFS_trans_sf"/>
</dbReference>
<keyword evidence="5 8" id="KW-0812">Transmembrane</keyword>
<evidence type="ECO:0000256" key="1">
    <source>
        <dbReference type="ARBA" id="ARBA00003279"/>
    </source>
</evidence>
<dbReference type="Pfam" id="PF07690">
    <property type="entry name" value="MFS_1"/>
    <property type="match status" value="1"/>
</dbReference>
<dbReference type="Proteomes" id="UP001156140">
    <property type="component" value="Unassembled WGS sequence"/>
</dbReference>
<reference evidence="10" key="1">
    <citation type="submission" date="2022-03" db="EMBL/GenBank/DDBJ databases">
        <title>The complete genome sequence of a Methyloterrigena soli.</title>
        <authorList>
            <person name="Zi Z."/>
        </authorList>
    </citation>
    <scope>NUCLEOTIDE SEQUENCE</scope>
    <source>
        <strain evidence="10">M48</strain>
    </source>
</reference>
<dbReference type="PROSITE" id="PS50850">
    <property type="entry name" value="MFS"/>
    <property type="match status" value="1"/>
</dbReference>
<dbReference type="Gene3D" id="1.20.1250.20">
    <property type="entry name" value="MFS general substrate transporter like domains"/>
    <property type="match status" value="1"/>
</dbReference>
<name>A0AA41UG61_9HYPH</name>
<evidence type="ECO:0000256" key="6">
    <source>
        <dbReference type="ARBA" id="ARBA00022989"/>
    </source>
</evidence>
<dbReference type="EMBL" id="JALAZD010000001">
    <property type="protein sequence ID" value="MCI0127076.1"/>
    <property type="molecule type" value="Genomic_DNA"/>
</dbReference>
<dbReference type="SUPFAM" id="SSF103473">
    <property type="entry name" value="MFS general substrate transporter"/>
    <property type="match status" value="1"/>
</dbReference>
<evidence type="ECO:0000313" key="11">
    <source>
        <dbReference type="Proteomes" id="UP001156140"/>
    </source>
</evidence>
<dbReference type="InterPro" id="IPR020846">
    <property type="entry name" value="MFS_dom"/>
</dbReference>
<feature type="transmembrane region" description="Helical" evidence="8">
    <location>
        <begin position="277"/>
        <end position="295"/>
    </location>
</feature>
<feature type="transmembrane region" description="Helical" evidence="8">
    <location>
        <begin position="40"/>
        <end position="61"/>
    </location>
</feature>
<feature type="transmembrane region" description="Helical" evidence="8">
    <location>
        <begin position="364"/>
        <end position="384"/>
    </location>
</feature>
<feature type="transmembrane region" description="Helical" evidence="8">
    <location>
        <begin position="131"/>
        <end position="153"/>
    </location>
</feature>
<feature type="transmembrane region" description="Helical" evidence="8">
    <location>
        <begin position="98"/>
        <end position="119"/>
    </location>
</feature>
<feature type="transmembrane region" description="Helical" evidence="8">
    <location>
        <begin position="301"/>
        <end position="322"/>
    </location>
</feature>
<evidence type="ECO:0000256" key="7">
    <source>
        <dbReference type="ARBA" id="ARBA00023136"/>
    </source>
</evidence>
<evidence type="ECO:0000256" key="4">
    <source>
        <dbReference type="ARBA" id="ARBA00022448"/>
    </source>
</evidence>